<comment type="caution">
    <text evidence="2">The sequence shown here is derived from an EMBL/GenBank/DDBJ whole genome shotgun (WGS) entry which is preliminary data.</text>
</comment>
<evidence type="ECO:0000313" key="3">
    <source>
        <dbReference type="Proteomes" id="UP000274792"/>
    </source>
</evidence>
<dbReference type="AlphaFoldDB" id="A0AAJ4SEE4"/>
<evidence type="ECO:0000313" key="2">
    <source>
        <dbReference type="EMBL" id="RTX70454.1"/>
    </source>
</evidence>
<sequence length="86" mass="9873">MNSEYITRSEFQQHVINMNNRFDEINDKISLTKDVLSGEIKNAVSELKNEISDNKFTSKRFWIGISIPTILSLLSLIITILVALLF</sequence>
<protein>
    <submittedName>
        <fullName evidence="2">Uncharacterized protein</fullName>
    </submittedName>
</protein>
<evidence type="ECO:0000256" key="1">
    <source>
        <dbReference type="SAM" id="Phobius"/>
    </source>
</evidence>
<dbReference type="Proteomes" id="UP000274792">
    <property type="component" value="Unassembled WGS sequence"/>
</dbReference>
<dbReference type="EMBL" id="RXWV01000096">
    <property type="protein sequence ID" value="RTX70454.1"/>
    <property type="molecule type" value="Genomic_DNA"/>
</dbReference>
<gene>
    <name evidence="2" type="ORF">CD117_14200</name>
</gene>
<proteinExistence type="predicted"/>
<organism evidence="2 3">
    <name type="scientific">Mammaliicoccus sciuri</name>
    <name type="common">Staphylococcus sciuri</name>
    <dbReference type="NCBI Taxonomy" id="1296"/>
    <lineage>
        <taxon>Bacteria</taxon>
        <taxon>Bacillati</taxon>
        <taxon>Bacillota</taxon>
        <taxon>Bacilli</taxon>
        <taxon>Bacillales</taxon>
        <taxon>Staphylococcaceae</taxon>
        <taxon>Mammaliicoccus</taxon>
    </lineage>
</organism>
<keyword evidence="1" id="KW-0812">Transmembrane</keyword>
<name>A0AAJ4SEE4_MAMSC</name>
<accession>A0AAJ4SEE4</accession>
<reference evidence="2 3" key="1">
    <citation type="submission" date="2018-10" db="EMBL/GenBank/DDBJ databases">
        <title>A collection Staphylococci species genome sequencing.</title>
        <authorList>
            <person name="Cole K."/>
        </authorList>
    </citation>
    <scope>NUCLEOTIDE SEQUENCE [LARGE SCALE GENOMIC DNA]</scope>
    <source>
        <strain evidence="3">NCTC 12218</strain>
    </source>
</reference>
<feature type="transmembrane region" description="Helical" evidence="1">
    <location>
        <begin position="61"/>
        <end position="85"/>
    </location>
</feature>
<keyword evidence="1" id="KW-0472">Membrane</keyword>
<keyword evidence="1" id="KW-1133">Transmembrane helix</keyword>